<dbReference type="InterPro" id="IPR050767">
    <property type="entry name" value="Sel1_AlgK"/>
</dbReference>
<dbReference type="Pfam" id="PF08238">
    <property type="entry name" value="Sel1"/>
    <property type="match status" value="4"/>
</dbReference>
<dbReference type="EMBL" id="PQFF01000252">
    <property type="protein sequence ID" value="RHZ70132.1"/>
    <property type="molecule type" value="Genomic_DNA"/>
</dbReference>
<dbReference type="OrthoDB" id="2384430at2759"/>
<dbReference type="PANTHER" id="PTHR11102">
    <property type="entry name" value="SEL-1-LIKE PROTEIN"/>
    <property type="match status" value="1"/>
</dbReference>
<comment type="similarity">
    <text evidence="1">Belongs to the sel-1 family.</text>
</comment>
<dbReference type="InterPro" id="IPR006597">
    <property type="entry name" value="Sel1-like"/>
</dbReference>
<dbReference type="SUPFAM" id="SSF81901">
    <property type="entry name" value="HCP-like"/>
    <property type="match status" value="1"/>
</dbReference>
<evidence type="ECO:0000256" key="1">
    <source>
        <dbReference type="ARBA" id="ARBA00038101"/>
    </source>
</evidence>
<name>A0A397I4N9_9GLOM</name>
<proteinExistence type="inferred from homology"/>
<dbReference type="Gene3D" id="1.25.40.10">
    <property type="entry name" value="Tetratricopeptide repeat domain"/>
    <property type="match status" value="1"/>
</dbReference>
<gene>
    <name evidence="2" type="ORF">Glove_275g48</name>
</gene>
<dbReference type="Proteomes" id="UP000266861">
    <property type="component" value="Unassembled WGS sequence"/>
</dbReference>
<dbReference type="SMART" id="SM00671">
    <property type="entry name" value="SEL1"/>
    <property type="match status" value="2"/>
</dbReference>
<evidence type="ECO:0000313" key="2">
    <source>
        <dbReference type="EMBL" id="RHZ70132.1"/>
    </source>
</evidence>
<organism evidence="2 3">
    <name type="scientific">Diversispora epigaea</name>
    <dbReference type="NCBI Taxonomy" id="1348612"/>
    <lineage>
        <taxon>Eukaryota</taxon>
        <taxon>Fungi</taxon>
        <taxon>Fungi incertae sedis</taxon>
        <taxon>Mucoromycota</taxon>
        <taxon>Glomeromycotina</taxon>
        <taxon>Glomeromycetes</taxon>
        <taxon>Diversisporales</taxon>
        <taxon>Diversisporaceae</taxon>
        <taxon>Diversispora</taxon>
    </lineage>
</organism>
<reference evidence="2 3" key="1">
    <citation type="submission" date="2018-08" db="EMBL/GenBank/DDBJ databases">
        <title>Genome and evolution of the arbuscular mycorrhizal fungus Diversispora epigaea (formerly Glomus versiforme) and its bacterial endosymbionts.</title>
        <authorList>
            <person name="Sun X."/>
            <person name="Fei Z."/>
            <person name="Harrison M."/>
        </authorList>
    </citation>
    <scope>NUCLEOTIDE SEQUENCE [LARGE SCALE GENOMIC DNA]</scope>
    <source>
        <strain evidence="2 3">IT104</strain>
    </source>
</reference>
<protein>
    <submittedName>
        <fullName evidence="2">Uncharacterized protein</fullName>
    </submittedName>
</protein>
<accession>A0A397I4N9</accession>
<comment type="caution">
    <text evidence="2">The sequence shown here is derived from an EMBL/GenBank/DDBJ whole genome shotgun (WGS) entry which is preliminary data.</text>
</comment>
<dbReference type="PANTHER" id="PTHR11102:SF160">
    <property type="entry name" value="ERAD-ASSOCIATED E3 UBIQUITIN-PROTEIN LIGASE COMPONENT HRD3"/>
    <property type="match status" value="1"/>
</dbReference>
<evidence type="ECO:0000313" key="3">
    <source>
        <dbReference type="Proteomes" id="UP000266861"/>
    </source>
</evidence>
<dbReference type="InterPro" id="IPR011990">
    <property type="entry name" value="TPR-like_helical_dom_sf"/>
</dbReference>
<sequence length="201" mass="23179">MAFKFFNEAANEIVDINNISSNPLIRKLYKKNKEIGNIYLAHMYLDGNLVAQSDVGFCYKNGIGMAINEIDETKGFQYRIKSARAGIFMQYEKEAFKWYSKAAEKRYPSAQFNLGDCYETGYGIARNEVKAFEWFKKAAENDVADRYGIKKDIINAIHWLNKAKENGNTNSYALLEEITSHINRTSHINDIYDGYIGDWIF</sequence>
<dbReference type="STRING" id="1348612.A0A397I4N9"/>
<dbReference type="AlphaFoldDB" id="A0A397I4N9"/>
<keyword evidence="3" id="KW-1185">Reference proteome</keyword>